<dbReference type="RefSeq" id="WP_012936919.1">
    <property type="nucleotide sequence ID" value="NC_013739.1"/>
</dbReference>
<evidence type="ECO:0000256" key="1">
    <source>
        <dbReference type="ARBA" id="ARBA00004141"/>
    </source>
</evidence>
<feature type="domain" description="GtrA/DPMS transmembrane" evidence="7">
    <location>
        <begin position="15"/>
        <end position="133"/>
    </location>
</feature>
<reference evidence="9" key="2">
    <citation type="submission" date="2010-01" db="EMBL/GenBank/DDBJ databases">
        <title>The complete genome of Conexibacter woesei DSM 14684.</title>
        <authorList>
            <consortium name="US DOE Joint Genome Institute (JGI-PGF)"/>
            <person name="Lucas S."/>
            <person name="Copeland A."/>
            <person name="Lapidus A."/>
            <person name="Glavina del Rio T."/>
            <person name="Dalin E."/>
            <person name="Tice H."/>
            <person name="Bruce D."/>
            <person name="Goodwin L."/>
            <person name="Pitluck S."/>
            <person name="Kyrpides N."/>
            <person name="Mavromatis K."/>
            <person name="Ivanova N."/>
            <person name="Mikhailova N."/>
            <person name="Chertkov O."/>
            <person name="Brettin T."/>
            <person name="Detter J.C."/>
            <person name="Han C."/>
            <person name="Larimer F."/>
            <person name="Land M."/>
            <person name="Hauser L."/>
            <person name="Markowitz V."/>
            <person name="Cheng J.-F."/>
            <person name="Hugenholtz P."/>
            <person name="Woyke T."/>
            <person name="Wu D."/>
            <person name="Pukall R."/>
            <person name="Steenblock K."/>
            <person name="Schneider S."/>
            <person name="Klenk H.-P."/>
            <person name="Eisen J.A."/>
        </authorList>
    </citation>
    <scope>NUCLEOTIDE SEQUENCE [LARGE SCALE GENOMIC DNA]</scope>
    <source>
        <strain evidence="9">DSM 14684 / CIP 108061 / JCM 11494 / NBRC 100937 / ID131577</strain>
    </source>
</reference>
<comment type="subcellular location">
    <subcellularLocation>
        <location evidence="1">Membrane</location>
        <topology evidence="1">Multi-pass membrane protein</topology>
    </subcellularLocation>
</comment>
<dbReference type="HOGENOM" id="CLU_1861807_0_0_11"/>
<dbReference type="STRING" id="469383.Cwoe_5463"/>
<dbReference type="EMBL" id="CP001854">
    <property type="protein sequence ID" value="ADB53868.1"/>
    <property type="molecule type" value="Genomic_DNA"/>
</dbReference>
<protein>
    <submittedName>
        <fullName evidence="8">GtrA family protein</fullName>
    </submittedName>
</protein>
<dbReference type="OrthoDB" id="9912800at2"/>
<proteinExistence type="inferred from homology"/>
<gene>
    <name evidence="8" type="ordered locus">Cwoe_5463</name>
</gene>
<dbReference type="Pfam" id="PF04138">
    <property type="entry name" value="GtrA_DPMS_TM"/>
    <property type="match status" value="1"/>
</dbReference>
<evidence type="ECO:0000256" key="3">
    <source>
        <dbReference type="ARBA" id="ARBA00022692"/>
    </source>
</evidence>
<evidence type="ECO:0000313" key="9">
    <source>
        <dbReference type="Proteomes" id="UP000008229"/>
    </source>
</evidence>
<name>D3EZN0_CONWI</name>
<dbReference type="InterPro" id="IPR007267">
    <property type="entry name" value="GtrA_DPMS_TM"/>
</dbReference>
<dbReference type="GO" id="GO:0005886">
    <property type="term" value="C:plasma membrane"/>
    <property type="evidence" value="ECO:0007669"/>
    <property type="project" value="TreeGrafter"/>
</dbReference>
<keyword evidence="5 6" id="KW-0472">Membrane</keyword>
<keyword evidence="4 6" id="KW-1133">Transmembrane helix</keyword>
<accession>D3EZN0</accession>
<evidence type="ECO:0000256" key="2">
    <source>
        <dbReference type="ARBA" id="ARBA00009399"/>
    </source>
</evidence>
<evidence type="ECO:0000256" key="6">
    <source>
        <dbReference type="SAM" id="Phobius"/>
    </source>
</evidence>
<feature type="transmembrane region" description="Helical" evidence="6">
    <location>
        <begin position="40"/>
        <end position="60"/>
    </location>
</feature>
<evidence type="ECO:0000313" key="8">
    <source>
        <dbReference type="EMBL" id="ADB53868.1"/>
    </source>
</evidence>
<feature type="transmembrane region" description="Helical" evidence="6">
    <location>
        <begin position="80"/>
        <end position="99"/>
    </location>
</feature>
<keyword evidence="9" id="KW-1185">Reference proteome</keyword>
<dbReference type="Proteomes" id="UP000008229">
    <property type="component" value="Chromosome"/>
</dbReference>
<keyword evidence="3 6" id="KW-0812">Transmembrane</keyword>
<comment type="similarity">
    <text evidence="2">Belongs to the GtrA family.</text>
</comment>
<dbReference type="PANTHER" id="PTHR38459:SF1">
    <property type="entry name" value="PROPHAGE BACTOPRENOL-LINKED GLUCOSE TRANSLOCASE HOMOLOG"/>
    <property type="match status" value="1"/>
</dbReference>
<sequence length="137" mass="14579">MRDLLRHPLAGQLGRYLIAGGTVACVYIGGTVVLSDLVGLPIQLAILLAYIAAIVLHFTLQRTFVFGGRDEFALSLSAQVRSYVVIGAVQYAVAAGSTALLPDLLNVTDTVAYLLCVPVASLVAFVLLRRRVFHAPA</sequence>
<dbReference type="eggNOG" id="COG2246">
    <property type="taxonomic scope" value="Bacteria"/>
</dbReference>
<reference evidence="8 9" key="1">
    <citation type="journal article" date="2010" name="Stand. Genomic Sci.">
        <title>Complete genome sequence of Conexibacter woesei type strain (ID131577).</title>
        <authorList>
            <person name="Pukall R."/>
            <person name="Lapidus A."/>
            <person name="Glavina Del Rio T."/>
            <person name="Copeland A."/>
            <person name="Tice H."/>
            <person name="Cheng J.-F."/>
            <person name="Lucas S."/>
            <person name="Chen F."/>
            <person name="Nolan M."/>
            <person name="Bruce D."/>
            <person name="Goodwin L."/>
            <person name="Pitluck S."/>
            <person name="Mavromatis K."/>
            <person name="Ivanova N."/>
            <person name="Ovchinnikova G."/>
            <person name="Pati A."/>
            <person name="Chen A."/>
            <person name="Palaniappan K."/>
            <person name="Land M."/>
            <person name="Hauser L."/>
            <person name="Chang Y.-J."/>
            <person name="Jeffries C.D."/>
            <person name="Chain P."/>
            <person name="Meincke L."/>
            <person name="Sims D."/>
            <person name="Brettin T."/>
            <person name="Detter J.C."/>
            <person name="Rohde M."/>
            <person name="Goeker M."/>
            <person name="Bristow J."/>
            <person name="Eisen J.A."/>
            <person name="Markowitz V."/>
            <person name="Kyrpides N.C."/>
            <person name="Klenk H.-P."/>
            <person name="Hugenholtz P."/>
        </authorList>
    </citation>
    <scope>NUCLEOTIDE SEQUENCE [LARGE SCALE GENOMIC DNA]</scope>
    <source>
        <strain evidence="9">DSM 14684 / CIP 108061 / JCM 11494 / NBRC 100937 / ID131577</strain>
    </source>
</reference>
<dbReference type="KEGG" id="cwo:Cwoe_5463"/>
<evidence type="ECO:0000256" key="5">
    <source>
        <dbReference type="ARBA" id="ARBA00023136"/>
    </source>
</evidence>
<feature type="transmembrane region" description="Helical" evidence="6">
    <location>
        <begin position="111"/>
        <end position="128"/>
    </location>
</feature>
<organism evidence="8 9">
    <name type="scientific">Conexibacter woesei (strain DSM 14684 / CCUG 47730 / CIP 108061 / JCM 11494 / NBRC 100937 / ID131577)</name>
    <dbReference type="NCBI Taxonomy" id="469383"/>
    <lineage>
        <taxon>Bacteria</taxon>
        <taxon>Bacillati</taxon>
        <taxon>Actinomycetota</taxon>
        <taxon>Thermoleophilia</taxon>
        <taxon>Solirubrobacterales</taxon>
        <taxon>Conexibacteraceae</taxon>
        <taxon>Conexibacter</taxon>
    </lineage>
</organism>
<evidence type="ECO:0000256" key="4">
    <source>
        <dbReference type="ARBA" id="ARBA00022989"/>
    </source>
</evidence>
<dbReference type="InterPro" id="IPR051401">
    <property type="entry name" value="GtrA_CellWall_Glycosyl"/>
</dbReference>
<feature type="transmembrane region" description="Helical" evidence="6">
    <location>
        <begin position="16"/>
        <end position="34"/>
    </location>
</feature>
<evidence type="ECO:0000259" key="7">
    <source>
        <dbReference type="Pfam" id="PF04138"/>
    </source>
</evidence>
<dbReference type="PANTHER" id="PTHR38459">
    <property type="entry name" value="PROPHAGE BACTOPRENOL-LINKED GLUCOSE TRANSLOCASE HOMOLOG"/>
    <property type="match status" value="1"/>
</dbReference>
<dbReference type="GO" id="GO:0000271">
    <property type="term" value="P:polysaccharide biosynthetic process"/>
    <property type="evidence" value="ECO:0007669"/>
    <property type="project" value="InterPro"/>
</dbReference>
<dbReference type="AlphaFoldDB" id="D3EZN0"/>